<dbReference type="OrthoDB" id="10256089at2759"/>
<organism evidence="2 3">
    <name type="scientific">Sugiyamaella lignohabitans</name>
    <dbReference type="NCBI Taxonomy" id="796027"/>
    <lineage>
        <taxon>Eukaryota</taxon>
        <taxon>Fungi</taxon>
        <taxon>Dikarya</taxon>
        <taxon>Ascomycota</taxon>
        <taxon>Saccharomycotina</taxon>
        <taxon>Dipodascomycetes</taxon>
        <taxon>Dipodascales</taxon>
        <taxon>Trichomonascaceae</taxon>
        <taxon>Sugiyamaella</taxon>
    </lineage>
</organism>
<dbReference type="GO" id="GO:0005085">
    <property type="term" value="F:guanyl-nucleotide exchange factor activity"/>
    <property type="evidence" value="ECO:0007669"/>
    <property type="project" value="InterPro"/>
</dbReference>
<dbReference type="EMBL" id="CP014501">
    <property type="protein sequence ID" value="ANB12363.1"/>
    <property type="molecule type" value="Genomic_DNA"/>
</dbReference>
<dbReference type="Pfam" id="PF00621">
    <property type="entry name" value="RhoGEF"/>
    <property type="match status" value="1"/>
</dbReference>
<feature type="domain" description="DH" evidence="1">
    <location>
        <begin position="35"/>
        <end position="87"/>
    </location>
</feature>
<dbReference type="PROSITE" id="PS50010">
    <property type="entry name" value="DH_2"/>
    <property type="match status" value="1"/>
</dbReference>
<gene>
    <name evidence="2" type="ORF">AWJ20_614</name>
</gene>
<protein>
    <recommendedName>
        <fullName evidence="1">DH domain-containing protein</fullName>
    </recommendedName>
</protein>
<sequence length="449" mass="51124">MDTFYRLRSMACPNLDAWLTECFDASKTITTAWTLDSLLIKPVQRLLKYPLLMDSLLKATNEGHPDYASLEMAAEQMRKCADHINSDKSDDTEVSLSKKALRQKEFEEESANLRQLKTTPTADVGLQQLLSNFYQKRRNIRSLIQSIATNSADIQHQFNSNSALAKAWLTWSMAIGIDEEDSSKMRRYKHYALFSTPFTSTSSTQLSTAKLSRKIEKEVLVPLEKVWAMYERTELLAADRLRFHVFYAKYVASKSDLPYVVSPTSTGEHHSFSALDRQRADLFFKYHNSLKDGLPDLFRLTDRMVECCFAKYIEIQRQWFRMTVDSMATVFNLKVNDIQDAEGRLDHDPIVAKFRETEAIRNKALELGICRESFYGGDDVALSNSSTSDSESTSDAQDRLSLAPMLSTVTVSSSKERLKIHRKSSILSLTNWQRTLKSNPSKFLSGAGN</sequence>
<evidence type="ECO:0000259" key="1">
    <source>
        <dbReference type="PROSITE" id="PS50010"/>
    </source>
</evidence>
<dbReference type="GeneID" id="30037666"/>
<dbReference type="PANTHER" id="PTHR22834:SF20">
    <property type="entry name" value="SH3 DOMAIN-CONTAINING PROTEIN"/>
    <property type="match status" value="1"/>
</dbReference>
<dbReference type="GO" id="GO:0031991">
    <property type="term" value="P:regulation of actomyosin contractile ring contraction"/>
    <property type="evidence" value="ECO:0007669"/>
    <property type="project" value="TreeGrafter"/>
</dbReference>
<dbReference type="Gene3D" id="1.20.900.10">
    <property type="entry name" value="Dbl homology (DH) domain"/>
    <property type="match status" value="1"/>
</dbReference>
<dbReference type="RefSeq" id="XP_018734840.1">
    <property type="nucleotide sequence ID" value="XM_018882564.1"/>
</dbReference>
<dbReference type="GO" id="GO:0005737">
    <property type="term" value="C:cytoplasm"/>
    <property type="evidence" value="ECO:0007669"/>
    <property type="project" value="TreeGrafter"/>
</dbReference>
<dbReference type="PANTHER" id="PTHR22834">
    <property type="entry name" value="NUCLEAR FUSION PROTEIN FUS2"/>
    <property type="match status" value="1"/>
</dbReference>
<dbReference type="InterPro" id="IPR035899">
    <property type="entry name" value="DBL_dom_sf"/>
</dbReference>
<dbReference type="SUPFAM" id="SSF48065">
    <property type="entry name" value="DBL homology domain (DH-domain)"/>
    <property type="match status" value="1"/>
</dbReference>
<evidence type="ECO:0000313" key="3">
    <source>
        <dbReference type="Proteomes" id="UP000189580"/>
    </source>
</evidence>
<dbReference type="Gene3D" id="1.20.1270.60">
    <property type="entry name" value="Arfaptin homology (AH) domain/BAR domain"/>
    <property type="match status" value="1"/>
</dbReference>
<proteinExistence type="predicted"/>
<dbReference type="KEGG" id="slb:AWJ20_614"/>
<reference evidence="2 3" key="1">
    <citation type="submission" date="2016-02" db="EMBL/GenBank/DDBJ databases">
        <title>Complete genome sequence and transcriptome regulation of the pentose utilising yeast Sugiyamaella lignohabitans.</title>
        <authorList>
            <person name="Bellasio M."/>
            <person name="Peymann A."/>
            <person name="Valli M."/>
            <person name="Sipitzky M."/>
            <person name="Graf A."/>
            <person name="Sauer M."/>
            <person name="Marx H."/>
            <person name="Mattanovich D."/>
        </authorList>
    </citation>
    <scope>NUCLEOTIDE SEQUENCE [LARGE SCALE GENOMIC DNA]</scope>
    <source>
        <strain evidence="2 3">CBS 10342</strain>
    </source>
</reference>
<accession>A0A167D1G0</accession>
<dbReference type="InterPro" id="IPR051492">
    <property type="entry name" value="Dynamin-Rho_GEF"/>
</dbReference>
<dbReference type="AlphaFoldDB" id="A0A167D1G0"/>
<dbReference type="InterPro" id="IPR000219">
    <property type="entry name" value="DH_dom"/>
</dbReference>
<evidence type="ECO:0000313" key="2">
    <source>
        <dbReference type="EMBL" id="ANB12363.1"/>
    </source>
</evidence>
<keyword evidence="3" id="KW-1185">Reference proteome</keyword>
<dbReference type="GO" id="GO:0032955">
    <property type="term" value="P:regulation of division septum assembly"/>
    <property type="evidence" value="ECO:0007669"/>
    <property type="project" value="TreeGrafter"/>
</dbReference>
<dbReference type="Proteomes" id="UP000189580">
    <property type="component" value="Chromosome a"/>
</dbReference>
<dbReference type="InterPro" id="IPR027267">
    <property type="entry name" value="AH/BAR_dom_sf"/>
</dbReference>
<name>A0A167D1G0_9ASCO</name>
<dbReference type="SUPFAM" id="SSF103657">
    <property type="entry name" value="BAR/IMD domain-like"/>
    <property type="match status" value="1"/>
</dbReference>